<reference evidence="2 3" key="1">
    <citation type="journal article" date="2024" name="BMC Genomics">
        <title>De novo assembly and annotation of Popillia japonica's genome with initial clues to its potential as an invasive pest.</title>
        <authorList>
            <person name="Cucini C."/>
            <person name="Boschi S."/>
            <person name="Funari R."/>
            <person name="Cardaioli E."/>
            <person name="Iannotti N."/>
            <person name="Marturano G."/>
            <person name="Paoli F."/>
            <person name="Bruttini M."/>
            <person name="Carapelli A."/>
            <person name="Frati F."/>
            <person name="Nardi F."/>
        </authorList>
    </citation>
    <scope>NUCLEOTIDE SEQUENCE [LARGE SCALE GENOMIC DNA]</scope>
    <source>
        <strain evidence="2">DMR45628</strain>
    </source>
</reference>
<dbReference type="InterPro" id="IPR001156">
    <property type="entry name" value="Transferrin-like_dom"/>
</dbReference>
<comment type="caution">
    <text evidence="2">The sequence shown here is derived from an EMBL/GenBank/DDBJ whole genome shotgun (WGS) entry which is preliminary data.</text>
</comment>
<dbReference type="GO" id="GO:0005886">
    <property type="term" value="C:plasma membrane"/>
    <property type="evidence" value="ECO:0007669"/>
    <property type="project" value="TreeGrafter"/>
</dbReference>
<dbReference type="SUPFAM" id="SSF53850">
    <property type="entry name" value="Periplasmic binding protein-like II"/>
    <property type="match status" value="1"/>
</dbReference>
<sequence>MIRTVLVVNTTTVKSLEDLQGKSGFFSEYGDIAWLAFADVLRPKLWPNAEYYGQELTNFLGNSCMPGIQDLDREPYPVGINFDKLCSLCGSDPTVQTGSENCNTDSSNICYGSDGALRCLSLAGDFAVIILPANLKLSNNTAIMCKNGTLSSSANIDDDCALSVTVNDQIITRRSDPKNKNIEMMLQELDERFAAQTHTSFKIFDTFGSTKDLIFKETTIGMEIASLSNNRYAKRQLELFENIPKPRTSGGIEDADSGSFIIASFTLISTSLFVLWINSS</sequence>
<protein>
    <submittedName>
        <fullName evidence="2">Transferrin</fullName>
    </submittedName>
</protein>
<dbReference type="GO" id="GO:0055037">
    <property type="term" value="C:recycling endosome"/>
    <property type="evidence" value="ECO:0007669"/>
    <property type="project" value="TreeGrafter"/>
</dbReference>
<dbReference type="GO" id="GO:0005615">
    <property type="term" value="C:extracellular space"/>
    <property type="evidence" value="ECO:0007669"/>
    <property type="project" value="TreeGrafter"/>
</dbReference>
<dbReference type="EMBL" id="JASPKY010000098">
    <property type="protein sequence ID" value="KAK9737548.1"/>
    <property type="molecule type" value="Genomic_DNA"/>
</dbReference>
<dbReference type="GO" id="GO:0005769">
    <property type="term" value="C:early endosome"/>
    <property type="evidence" value="ECO:0007669"/>
    <property type="project" value="TreeGrafter"/>
</dbReference>
<dbReference type="Gene3D" id="3.40.190.10">
    <property type="entry name" value="Periplasmic binding protein-like II"/>
    <property type="match status" value="2"/>
</dbReference>
<dbReference type="PROSITE" id="PS51408">
    <property type="entry name" value="TRANSFERRIN_LIKE_4"/>
    <property type="match status" value="1"/>
</dbReference>
<dbReference type="GO" id="GO:0006826">
    <property type="term" value="P:iron ion transport"/>
    <property type="evidence" value="ECO:0007669"/>
    <property type="project" value="TreeGrafter"/>
</dbReference>
<dbReference type="PANTHER" id="PTHR11485">
    <property type="entry name" value="TRANSFERRIN"/>
    <property type="match status" value="1"/>
</dbReference>
<evidence type="ECO:0000313" key="3">
    <source>
        <dbReference type="Proteomes" id="UP001458880"/>
    </source>
</evidence>
<keyword evidence="3" id="KW-1185">Reference proteome</keyword>
<organism evidence="2 3">
    <name type="scientific">Popillia japonica</name>
    <name type="common">Japanese beetle</name>
    <dbReference type="NCBI Taxonomy" id="7064"/>
    <lineage>
        <taxon>Eukaryota</taxon>
        <taxon>Metazoa</taxon>
        <taxon>Ecdysozoa</taxon>
        <taxon>Arthropoda</taxon>
        <taxon>Hexapoda</taxon>
        <taxon>Insecta</taxon>
        <taxon>Pterygota</taxon>
        <taxon>Neoptera</taxon>
        <taxon>Endopterygota</taxon>
        <taxon>Coleoptera</taxon>
        <taxon>Polyphaga</taxon>
        <taxon>Scarabaeiformia</taxon>
        <taxon>Scarabaeidae</taxon>
        <taxon>Rutelinae</taxon>
        <taxon>Popillia</taxon>
    </lineage>
</organism>
<dbReference type="Proteomes" id="UP001458880">
    <property type="component" value="Unassembled WGS sequence"/>
</dbReference>
<proteinExistence type="predicted"/>
<accession>A0AAW1LQT8</accession>
<dbReference type="PANTHER" id="PTHR11485:SF29">
    <property type="entry name" value="TRANSFERRIN 2"/>
    <property type="match status" value="1"/>
</dbReference>
<name>A0AAW1LQT8_POPJA</name>
<evidence type="ECO:0000313" key="2">
    <source>
        <dbReference type="EMBL" id="KAK9737548.1"/>
    </source>
</evidence>
<dbReference type="SMART" id="SM00094">
    <property type="entry name" value="TR_FER"/>
    <property type="match status" value="1"/>
</dbReference>
<dbReference type="Pfam" id="PF00405">
    <property type="entry name" value="Transferrin"/>
    <property type="match status" value="1"/>
</dbReference>
<evidence type="ECO:0000259" key="1">
    <source>
        <dbReference type="PROSITE" id="PS51408"/>
    </source>
</evidence>
<gene>
    <name evidence="2" type="ORF">QE152_g10599</name>
</gene>
<dbReference type="AlphaFoldDB" id="A0AAW1LQT8"/>
<feature type="domain" description="Transferrin-like" evidence="1">
    <location>
        <begin position="1"/>
        <end position="241"/>
    </location>
</feature>